<feature type="modified residue" description="N6-(pyridoxal phosphate)lysine" evidence="4">
    <location>
        <position position="192"/>
    </location>
</feature>
<accession>A0A370X2T4</accession>
<keyword evidence="6" id="KW-0032">Aminotransferase</keyword>
<evidence type="ECO:0000256" key="4">
    <source>
        <dbReference type="PIRSR" id="PIRSR000390-2"/>
    </source>
</evidence>
<dbReference type="InterPro" id="IPR000653">
    <property type="entry name" value="DegT/StrS_aminotransferase"/>
</dbReference>
<reference evidence="6 7" key="1">
    <citation type="submission" date="2018-07" db="EMBL/GenBank/DDBJ databases">
        <title>Dyella monticola sp. nov. and Dyella psychrodurans sp. nov. isolated from monsoon evergreen broad-leaved forest soil of Dinghu Mountain, China.</title>
        <authorList>
            <person name="Gao Z."/>
            <person name="Qiu L."/>
        </authorList>
    </citation>
    <scope>NUCLEOTIDE SEQUENCE [LARGE SCALE GENOMIC DNA]</scope>
    <source>
        <strain evidence="6 7">4MSK11</strain>
    </source>
</reference>
<dbReference type="PANTHER" id="PTHR30244:SF34">
    <property type="entry name" value="DTDP-4-AMINO-4,6-DIDEOXYGALACTOSE TRANSAMINASE"/>
    <property type="match status" value="1"/>
</dbReference>
<evidence type="ECO:0000313" key="7">
    <source>
        <dbReference type="Proteomes" id="UP000255334"/>
    </source>
</evidence>
<dbReference type="Gene3D" id="3.40.640.10">
    <property type="entry name" value="Type I PLP-dependent aspartate aminotransferase-like (Major domain)"/>
    <property type="match status" value="1"/>
</dbReference>
<dbReference type="Pfam" id="PF01041">
    <property type="entry name" value="DegT_DnrJ_EryC1"/>
    <property type="match status" value="1"/>
</dbReference>
<dbReference type="GO" id="GO:0000271">
    <property type="term" value="P:polysaccharide biosynthetic process"/>
    <property type="evidence" value="ECO:0007669"/>
    <property type="project" value="TreeGrafter"/>
</dbReference>
<comment type="caution">
    <text evidence="6">The sequence shown here is derived from an EMBL/GenBank/DDBJ whole genome shotgun (WGS) entry which is preliminary data.</text>
</comment>
<name>A0A370X2T4_9GAMM</name>
<feature type="active site" description="Proton acceptor" evidence="3">
    <location>
        <position position="192"/>
    </location>
</feature>
<sequence>MSKVMTGDSGFRAVAELCSHRQPSDIDYLERALATGLTGTSLIVLEFEQAITAIYGVPHVVAVSSGAAAVMAALKGFDWSPGQEVIVSPTCPICTVLPLLEHGLVPVFCDVRPNSFGLCPDDLARLISPKTCVIIEVPMWGYPVAVDETQRIAAEHRIPLVLDLAHAHMASLRGRYLAHYGDVACFSTHDCKFMSTGEGGFVMSQHEAVASRVRSYTRFGNLDGKSPGINLKMGGLQAALGVARAPLLKQHLAIRQGHRQKLKALLDNAHFRELPVTPGGSPSGYALLLQAIGHDGRDLVRHQVSHGIPSDIRKYDNRPLYEYPLLAKYSRHCPNATSLLRSLTTIPLHPDLCEDDLVHIAHVLNRYRPESIEHAYA</sequence>
<evidence type="ECO:0000256" key="1">
    <source>
        <dbReference type="ARBA" id="ARBA00022898"/>
    </source>
</evidence>
<protein>
    <submittedName>
        <fullName evidence="6">Aminotransferase class I/II-fold pyridoxal phosphate-dependent enzyme</fullName>
    </submittedName>
</protein>
<dbReference type="PIRSF" id="PIRSF000390">
    <property type="entry name" value="PLP_StrS"/>
    <property type="match status" value="1"/>
</dbReference>
<dbReference type="SUPFAM" id="SSF53383">
    <property type="entry name" value="PLP-dependent transferases"/>
    <property type="match status" value="1"/>
</dbReference>
<dbReference type="PANTHER" id="PTHR30244">
    <property type="entry name" value="TRANSAMINASE"/>
    <property type="match status" value="1"/>
</dbReference>
<dbReference type="Gene3D" id="3.90.1150.10">
    <property type="entry name" value="Aspartate Aminotransferase, domain 1"/>
    <property type="match status" value="1"/>
</dbReference>
<dbReference type="GO" id="GO:0030170">
    <property type="term" value="F:pyridoxal phosphate binding"/>
    <property type="evidence" value="ECO:0007669"/>
    <property type="project" value="TreeGrafter"/>
</dbReference>
<dbReference type="InterPro" id="IPR015422">
    <property type="entry name" value="PyrdxlP-dep_Trfase_small"/>
</dbReference>
<comment type="similarity">
    <text evidence="2 5">Belongs to the DegT/DnrJ/EryC1 family.</text>
</comment>
<organism evidence="6 7">
    <name type="scientific">Dyella psychrodurans</name>
    <dbReference type="NCBI Taxonomy" id="1927960"/>
    <lineage>
        <taxon>Bacteria</taxon>
        <taxon>Pseudomonadati</taxon>
        <taxon>Pseudomonadota</taxon>
        <taxon>Gammaproteobacteria</taxon>
        <taxon>Lysobacterales</taxon>
        <taxon>Rhodanobacteraceae</taxon>
        <taxon>Dyella</taxon>
    </lineage>
</organism>
<keyword evidence="7" id="KW-1185">Reference proteome</keyword>
<evidence type="ECO:0000256" key="2">
    <source>
        <dbReference type="ARBA" id="ARBA00037999"/>
    </source>
</evidence>
<dbReference type="InterPro" id="IPR015421">
    <property type="entry name" value="PyrdxlP-dep_Trfase_major"/>
</dbReference>
<dbReference type="AlphaFoldDB" id="A0A370X2T4"/>
<evidence type="ECO:0000256" key="3">
    <source>
        <dbReference type="PIRSR" id="PIRSR000390-1"/>
    </source>
</evidence>
<dbReference type="RefSeq" id="WP_115478783.1">
    <property type="nucleotide sequence ID" value="NZ_QRBF01000005.1"/>
</dbReference>
<proteinExistence type="inferred from homology"/>
<dbReference type="EMBL" id="QRBF01000005">
    <property type="protein sequence ID" value="RDS82607.1"/>
    <property type="molecule type" value="Genomic_DNA"/>
</dbReference>
<dbReference type="Proteomes" id="UP000255334">
    <property type="component" value="Unassembled WGS sequence"/>
</dbReference>
<dbReference type="GO" id="GO:0008483">
    <property type="term" value="F:transaminase activity"/>
    <property type="evidence" value="ECO:0007669"/>
    <property type="project" value="UniProtKB-KW"/>
</dbReference>
<dbReference type="InterPro" id="IPR015424">
    <property type="entry name" value="PyrdxlP-dep_Trfase"/>
</dbReference>
<keyword evidence="1 4" id="KW-0663">Pyridoxal phosphate</keyword>
<evidence type="ECO:0000256" key="5">
    <source>
        <dbReference type="RuleBase" id="RU004508"/>
    </source>
</evidence>
<dbReference type="OrthoDB" id="9804264at2"/>
<gene>
    <name evidence="6" type="ORF">DWU99_14515</name>
</gene>
<keyword evidence="6" id="KW-0808">Transferase</keyword>
<evidence type="ECO:0000313" key="6">
    <source>
        <dbReference type="EMBL" id="RDS82607.1"/>
    </source>
</evidence>